<dbReference type="InterPro" id="IPR003593">
    <property type="entry name" value="AAA+_ATPase"/>
</dbReference>
<dbReference type="InterPro" id="IPR050168">
    <property type="entry name" value="AAA_ATPase_domain"/>
</dbReference>
<organism evidence="4">
    <name type="scientific">Sexangularia sp. CB-2014</name>
    <dbReference type="NCBI Taxonomy" id="1486929"/>
    <lineage>
        <taxon>Eukaryota</taxon>
        <taxon>Amoebozoa</taxon>
        <taxon>Tubulinea</taxon>
        <taxon>Elardia</taxon>
        <taxon>Arcellinida</taxon>
        <taxon>Arcellinida incertae sedis</taxon>
        <taxon>Sexangularia</taxon>
    </lineage>
</organism>
<evidence type="ECO:0000313" key="4">
    <source>
        <dbReference type="EMBL" id="CAD9292430.1"/>
    </source>
</evidence>
<evidence type="ECO:0000256" key="1">
    <source>
        <dbReference type="ARBA" id="ARBA00022741"/>
    </source>
</evidence>
<dbReference type="PANTHER" id="PTHR23077">
    <property type="entry name" value="AAA-FAMILY ATPASE"/>
    <property type="match status" value="1"/>
</dbReference>
<dbReference type="SMART" id="SM00382">
    <property type="entry name" value="AAA"/>
    <property type="match status" value="1"/>
</dbReference>
<name>A0A7S1V9L2_9EUKA</name>
<dbReference type="Pfam" id="PF00004">
    <property type="entry name" value="AAA"/>
    <property type="match status" value="1"/>
</dbReference>
<dbReference type="InterPro" id="IPR027417">
    <property type="entry name" value="P-loop_NTPase"/>
</dbReference>
<reference evidence="4" key="1">
    <citation type="submission" date="2021-01" db="EMBL/GenBank/DDBJ databases">
        <authorList>
            <person name="Corre E."/>
            <person name="Pelletier E."/>
            <person name="Niang G."/>
            <person name="Scheremetjew M."/>
            <person name="Finn R."/>
            <person name="Kale V."/>
            <person name="Holt S."/>
            <person name="Cochrane G."/>
            <person name="Meng A."/>
            <person name="Brown T."/>
            <person name="Cohen L."/>
        </authorList>
    </citation>
    <scope>NUCLEOTIDE SEQUENCE</scope>
    <source>
        <strain evidence="4">ATCC 50979</strain>
    </source>
</reference>
<dbReference type="InterPro" id="IPR003959">
    <property type="entry name" value="ATPase_AAA_core"/>
</dbReference>
<protein>
    <recommendedName>
        <fullName evidence="3">AAA+ ATPase domain-containing protein</fullName>
    </recommendedName>
</protein>
<dbReference type="EMBL" id="HBGL01004923">
    <property type="protein sequence ID" value="CAD9292430.1"/>
    <property type="molecule type" value="Transcribed_RNA"/>
</dbReference>
<feature type="domain" description="AAA+ ATPase" evidence="3">
    <location>
        <begin position="180"/>
        <end position="322"/>
    </location>
</feature>
<gene>
    <name evidence="4" type="ORF">SSP0437_LOCUS3812</name>
</gene>
<dbReference type="AlphaFoldDB" id="A0A7S1V9L2"/>
<evidence type="ECO:0000259" key="3">
    <source>
        <dbReference type="SMART" id="SM00382"/>
    </source>
</evidence>
<accession>A0A7S1V9L2</accession>
<dbReference type="PANTHER" id="PTHR23077:SF171">
    <property type="entry name" value="NUCLEAR VALOSIN-CONTAINING PROTEIN-LIKE"/>
    <property type="match status" value="1"/>
</dbReference>
<dbReference type="GO" id="GO:0016887">
    <property type="term" value="F:ATP hydrolysis activity"/>
    <property type="evidence" value="ECO:0007669"/>
    <property type="project" value="InterPro"/>
</dbReference>
<dbReference type="Gene3D" id="3.40.50.300">
    <property type="entry name" value="P-loop containing nucleotide triphosphate hydrolases"/>
    <property type="match status" value="1"/>
</dbReference>
<keyword evidence="1" id="KW-0547">Nucleotide-binding</keyword>
<dbReference type="GO" id="GO:0005524">
    <property type="term" value="F:ATP binding"/>
    <property type="evidence" value="ECO:0007669"/>
    <property type="project" value="UniProtKB-KW"/>
</dbReference>
<sequence length="398" mass="43005">MLFPFVVCNQIVVLSECDCRTQCDAVSCTVNGSRSIVHCVEQSQTEREIRKHWISMGPRTRRTRIAVVLRSLVRTTLLSVAAAAQRSLSQVVTVADRCACGARPTIDPPPPMVVTDSTSTDSVAKLTADLDRLTFHRVDGGGPLRHAPEPGLTEQCEALLSRVLQPLVQYREYAKLGVRPMRGAMLTGPSGCGKSHLVRWLTASPVNVITIAAPELVAPELGASERALAQLFARARASAPTLLIIDELDTIGRTRGRDQSSEQSGERLLGALLQELDGMASLQAGDAPPITVLGVCATTSSLDSALVRPGRLAYQVRVTYPNLESVTQVLQTRLSRWPDTLSVIPAAAKALVDHRATMADVVSLVHSAAMDAMRAHQTVVTEPMVHAALHRMYNGKKY</sequence>
<evidence type="ECO:0000256" key="2">
    <source>
        <dbReference type="ARBA" id="ARBA00022840"/>
    </source>
</evidence>
<proteinExistence type="predicted"/>
<dbReference type="SUPFAM" id="SSF52540">
    <property type="entry name" value="P-loop containing nucleoside triphosphate hydrolases"/>
    <property type="match status" value="1"/>
</dbReference>
<keyword evidence="2" id="KW-0067">ATP-binding</keyword>
<dbReference type="Gene3D" id="1.10.8.60">
    <property type="match status" value="1"/>
</dbReference>